<comment type="caution">
    <text evidence="2">The sequence shown here is derived from an EMBL/GenBank/DDBJ whole genome shotgun (WGS) entry which is preliminary data.</text>
</comment>
<name>A0A316DKM4_9FLAO</name>
<dbReference type="RefSeq" id="WP_109654846.1">
    <property type="nucleotide sequence ID" value="NZ_JACWLN010000017.1"/>
</dbReference>
<evidence type="ECO:0000313" key="1">
    <source>
        <dbReference type="EMBL" id="MBD1263110.1"/>
    </source>
</evidence>
<dbReference type="EMBL" id="JACWLN010000017">
    <property type="protein sequence ID" value="MBD1263110.1"/>
    <property type="molecule type" value="Genomic_DNA"/>
</dbReference>
<evidence type="ECO:0000313" key="3">
    <source>
        <dbReference type="Proteomes" id="UP000245667"/>
    </source>
</evidence>
<evidence type="ECO:0000313" key="2">
    <source>
        <dbReference type="EMBL" id="PWK18797.1"/>
    </source>
</evidence>
<accession>A0A316DKM4</accession>
<evidence type="ECO:0000313" key="4">
    <source>
        <dbReference type="Proteomes" id="UP000651837"/>
    </source>
</evidence>
<organism evidence="2 3">
    <name type="scientific">Maribacter polysiphoniae</name>
    <dbReference type="NCBI Taxonomy" id="429344"/>
    <lineage>
        <taxon>Bacteria</taxon>
        <taxon>Pseudomonadati</taxon>
        <taxon>Bacteroidota</taxon>
        <taxon>Flavobacteriia</taxon>
        <taxon>Flavobacteriales</taxon>
        <taxon>Flavobacteriaceae</taxon>
        <taxon>Maribacter</taxon>
    </lineage>
</organism>
<dbReference type="OrthoDB" id="1093345at2"/>
<gene>
    <name evidence="1" type="ORF">HZY62_21150</name>
    <name evidence="2" type="ORF">LX92_04262</name>
</gene>
<protein>
    <submittedName>
        <fullName evidence="1">Ribonuclease HII</fullName>
    </submittedName>
</protein>
<reference evidence="2 3" key="1">
    <citation type="submission" date="2018-05" db="EMBL/GenBank/DDBJ databases">
        <title>Genomic Encyclopedia of Archaeal and Bacterial Type Strains, Phase II (KMG-II): from individual species to whole genera.</title>
        <authorList>
            <person name="Goeker M."/>
        </authorList>
    </citation>
    <scope>NUCLEOTIDE SEQUENCE [LARGE SCALE GENOMIC DNA]</scope>
    <source>
        <strain evidence="2 3">DSM 23514</strain>
    </source>
</reference>
<dbReference type="Proteomes" id="UP000651837">
    <property type="component" value="Unassembled WGS sequence"/>
</dbReference>
<dbReference type="EMBL" id="QGGQ01000016">
    <property type="protein sequence ID" value="PWK18797.1"/>
    <property type="molecule type" value="Genomic_DNA"/>
</dbReference>
<keyword evidence="4" id="KW-1185">Reference proteome</keyword>
<sequence>MKSRFFFGLVFLLAIGCTKQQTKVTSLLEFIPQNAAVVIKINHLDGFKSDLKNNDFITKTESFGVYQILLDQIKYLDYVKTDNESLLAFSALGADNYEFTFVTPDSTDTFVLDSVQNIKKESFVLEGRNIYKYGIEGDVFYGMSFKGQNTISSSRVILENLLKYSDTSTGSEGLSKLYEVSSATKNASIFINLENSDPLFNHLTIENSDIRLSDYSDWALIDVNADQNHLHLNGITVVADSTKKFLNLFKNTHPLADRTASITPGSADAILSFSFDDYSVFAENQKQYLHLESPKDSLLNTVEEIGIIYKNNDKAILLNTYGSERLSEYIAGIKKSETEYQGNQIMQLGKPDFLGNYLAPLIETYSANYCTIIENTFVFAESKAMIQEIILNHKNGSTFEKTDGYASAKDALASESTVLFISNSKGVQEILKEGFSKELLNDFGKASFEKNTFAAQIVADQGFFHTNIAIQQTARKSKINKVSPLFSIQFDADLATVPQFVTNHNTNKKEIVVQDQENNLYLISTSGKLLWKKQLEGQIQGKIHQVDIYKNRRLQLAFTTNNQFLILDRNGKEVKPFTKKFEGGNLNELAVFDYEKRKDYRFVVTQGDKIHMYNNQGNIVKGFKYTKAESPIIKAPKHIRVSNRDYLVFMLENGELKILNRVGTIRTKVNGKIKFSQNEVYLYKNKFILTDTKGVLHQIAPNGKLSTTNLRLNDDHGIDATSNTFVYMNDNVLSIKGKKVELDFGVYSKPRIFYIYDKIYVGVTDIQNQKVYLYDSQAKPITGFPVFGSSPIDLTDMENDRKLEVVTQDAKNSIIVYQLN</sequence>
<dbReference type="Proteomes" id="UP000245667">
    <property type="component" value="Unassembled WGS sequence"/>
</dbReference>
<dbReference type="SUPFAM" id="SSF101898">
    <property type="entry name" value="NHL repeat"/>
    <property type="match status" value="1"/>
</dbReference>
<proteinExistence type="predicted"/>
<dbReference type="PROSITE" id="PS51257">
    <property type="entry name" value="PROKAR_LIPOPROTEIN"/>
    <property type="match status" value="1"/>
</dbReference>
<reference evidence="1 4" key="2">
    <citation type="submission" date="2020-07" db="EMBL/GenBank/DDBJ databases">
        <title>The draft genome sequence of Maribacter polysiphoniae KCTC 22021.</title>
        <authorList>
            <person name="Mu L."/>
        </authorList>
    </citation>
    <scope>NUCLEOTIDE SEQUENCE [LARGE SCALE GENOMIC DNA]</scope>
    <source>
        <strain evidence="1 4">KCTC 22021</strain>
    </source>
</reference>
<dbReference type="AlphaFoldDB" id="A0A316DKM4"/>